<accession>A0A820A762</accession>
<proteinExistence type="predicted"/>
<dbReference type="EMBL" id="CAJOAY010008351">
    <property type="protein sequence ID" value="CAF4184995.1"/>
    <property type="molecule type" value="Genomic_DNA"/>
</dbReference>
<name>A0A820A762_9BILA</name>
<dbReference type="PANTHER" id="PTHR35170:SF1">
    <property type="entry name" value="PROTEIN DD3-3"/>
    <property type="match status" value="1"/>
</dbReference>
<dbReference type="AlphaFoldDB" id="A0A820A762"/>
<evidence type="ECO:0000313" key="2">
    <source>
        <dbReference type="Proteomes" id="UP000663881"/>
    </source>
</evidence>
<feature type="non-terminal residue" evidence="1">
    <location>
        <position position="1"/>
    </location>
</feature>
<gene>
    <name evidence="1" type="ORF">OKA104_LOCUS40099</name>
</gene>
<dbReference type="PANTHER" id="PTHR35170">
    <property type="entry name" value="PROTEIN DD3-3"/>
    <property type="match status" value="1"/>
</dbReference>
<organism evidence="1 2">
    <name type="scientific">Adineta steineri</name>
    <dbReference type="NCBI Taxonomy" id="433720"/>
    <lineage>
        <taxon>Eukaryota</taxon>
        <taxon>Metazoa</taxon>
        <taxon>Spiralia</taxon>
        <taxon>Gnathifera</taxon>
        <taxon>Rotifera</taxon>
        <taxon>Eurotatoria</taxon>
        <taxon>Bdelloidea</taxon>
        <taxon>Adinetida</taxon>
        <taxon>Adinetidae</taxon>
        <taxon>Adineta</taxon>
    </lineage>
</organism>
<sequence>NLGSSSTSTRQNPAGTRYGYECPEERDYYPYWQPTNWIV</sequence>
<protein>
    <submittedName>
        <fullName evidence="1">Uncharacterized protein</fullName>
    </submittedName>
</protein>
<reference evidence="1" key="1">
    <citation type="submission" date="2021-02" db="EMBL/GenBank/DDBJ databases">
        <authorList>
            <person name="Nowell W R."/>
        </authorList>
    </citation>
    <scope>NUCLEOTIDE SEQUENCE</scope>
</reference>
<dbReference type="Proteomes" id="UP000663881">
    <property type="component" value="Unassembled WGS sequence"/>
</dbReference>
<evidence type="ECO:0000313" key="1">
    <source>
        <dbReference type="EMBL" id="CAF4184995.1"/>
    </source>
</evidence>
<dbReference type="InterPro" id="IPR053320">
    <property type="entry name" value="Protein_DD3-3_O-glyco"/>
</dbReference>
<comment type="caution">
    <text evidence="1">The sequence shown here is derived from an EMBL/GenBank/DDBJ whole genome shotgun (WGS) entry which is preliminary data.</text>
</comment>